<sequence length="84" mass="9466">MFITLVYVLDGEAATQDLHEDVPELLGGQVIKEWVDDRCDVALEEETSPLGFWYSCHHETTNLVGKPAHSRQKSSRTQDCLSDC</sequence>
<reference evidence="1" key="2">
    <citation type="submission" date="2025-08" db="UniProtKB">
        <authorList>
            <consortium name="Ensembl"/>
        </authorList>
    </citation>
    <scope>IDENTIFICATION</scope>
</reference>
<dbReference type="Ensembl" id="ENSENLT00000045312.1">
    <property type="protein sequence ID" value="ENSENLP00000044208.1"/>
    <property type="gene ID" value="ENSENLG00000018832.1"/>
</dbReference>
<organism evidence="1 2">
    <name type="scientific">Echeneis naucrates</name>
    <name type="common">Live sharksucker</name>
    <dbReference type="NCBI Taxonomy" id="173247"/>
    <lineage>
        <taxon>Eukaryota</taxon>
        <taxon>Metazoa</taxon>
        <taxon>Chordata</taxon>
        <taxon>Craniata</taxon>
        <taxon>Vertebrata</taxon>
        <taxon>Euteleostomi</taxon>
        <taxon>Actinopterygii</taxon>
        <taxon>Neopterygii</taxon>
        <taxon>Teleostei</taxon>
        <taxon>Neoteleostei</taxon>
        <taxon>Acanthomorphata</taxon>
        <taxon>Carangaria</taxon>
        <taxon>Carangiformes</taxon>
        <taxon>Echeneidae</taxon>
        <taxon>Echeneis</taxon>
    </lineage>
</organism>
<protein>
    <submittedName>
        <fullName evidence="1">Uncharacterized protein</fullName>
    </submittedName>
</protein>
<dbReference type="InParanoid" id="A0A665WJN7"/>
<keyword evidence="2" id="KW-1185">Reference proteome</keyword>
<name>A0A665WJN7_ECHNA</name>
<dbReference type="Proteomes" id="UP000472264">
    <property type="component" value="Chromosome 21"/>
</dbReference>
<dbReference type="AlphaFoldDB" id="A0A665WJN7"/>
<proteinExistence type="predicted"/>
<accession>A0A665WJN7</accession>
<reference evidence="1" key="1">
    <citation type="submission" date="2021-04" db="EMBL/GenBank/DDBJ databases">
        <authorList>
            <consortium name="Wellcome Sanger Institute Data Sharing"/>
        </authorList>
    </citation>
    <scope>NUCLEOTIDE SEQUENCE [LARGE SCALE GENOMIC DNA]</scope>
</reference>
<reference evidence="1" key="3">
    <citation type="submission" date="2025-09" db="UniProtKB">
        <authorList>
            <consortium name="Ensembl"/>
        </authorList>
    </citation>
    <scope>IDENTIFICATION</scope>
</reference>
<evidence type="ECO:0000313" key="2">
    <source>
        <dbReference type="Proteomes" id="UP000472264"/>
    </source>
</evidence>
<evidence type="ECO:0000313" key="1">
    <source>
        <dbReference type="Ensembl" id="ENSENLP00000044208.1"/>
    </source>
</evidence>